<accession>A0ABR0SR99</accession>
<protein>
    <submittedName>
        <fullName evidence="1">Uncharacterized protein</fullName>
    </submittedName>
</protein>
<evidence type="ECO:0000313" key="2">
    <source>
        <dbReference type="Proteomes" id="UP001338125"/>
    </source>
</evidence>
<reference evidence="1 2" key="1">
    <citation type="submission" date="2024-01" db="EMBL/GenBank/DDBJ databases">
        <title>Complete genome of Cladobotryum mycophilum ATHUM6906.</title>
        <authorList>
            <person name="Christinaki A.C."/>
            <person name="Myridakis A.I."/>
            <person name="Kouvelis V.N."/>
        </authorList>
    </citation>
    <scope>NUCLEOTIDE SEQUENCE [LARGE SCALE GENOMIC DNA]</scope>
    <source>
        <strain evidence="1 2">ATHUM6906</strain>
    </source>
</reference>
<dbReference type="Proteomes" id="UP001338125">
    <property type="component" value="Unassembled WGS sequence"/>
</dbReference>
<name>A0ABR0SR99_9HYPO</name>
<gene>
    <name evidence="1" type="ORF">PT974_05120</name>
</gene>
<proteinExistence type="predicted"/>
<evidence type="ECO:0000313" key="1">
    <source>
        <dbReference type="EMBL" id="KAK5994638.1"/>
    </source>
</evidence>
<comment type="caution">
    <text evidence="1">The sequence shown here is derived from an EMBL/GenBank/DDBJ whole genome shotgun (WGS) entry which is preliminary data.</text>
</comment>
<sequence>MEVPLGFEQLRRDIPAAGDEIADMEKIPDERHMGLFSVYTSSNRGLYQERQTKDANNLVDNRVMASNVPNQNGLGEVKTMRDLREFDPKLYAAAQKASGKLKTMADEDTV</sequence>
<keyword evidence="2" id="KW-1185">Reference proteome</keyword>
<organism evidence="1 2">
    <name type="scientific">Cladobotryum mycophilum</name>
    <dbReference type="NCBI Taxonomy" id="491253"/>
    <lineage>
        <taxon>Eukaryota</taxon>
        <taxon>Fungi</taxon>
        <taxon>Dikarya</taxon>
        <taxon>Ascomycota</taxon>
        <taxon>Pezizomycotina</taxon>
        <taxon>Sordariomycetes</taxon>
        <taxon>Hypocreomycetidae</taxon>
        <taxon>Hypocreales</taxon>
        <taxon>Hypocreaceae</taxon>
        <taxon>Cladobotryum</taxon>
    </lineage>
</organism>
<dbReference type="EMBL" id="JAVFKD010000010">
    <property type="protein sequence ID" value="KAK5994638.1"/>
    <property type="molecule type" value="Genomic_DNA"/>
</dbReference>